<dbReference type="Proteomes" id="UP000240259">
    <property type="component" value="Unassembled WGS sequence"/>
</dbReference>
<comment type="caution">
    <text evidence="1">The sequence shown here is derived from an EMBL/GenBank/DDBJ whole genome shotgun (WGS) entry which is preliminary data.</text>
</comment>
<gene>
    <name evidence="1" type="ORF">C9427_06090</name>
</gene>
<keyword evidence="2" id="KW-1185">Reference proteome</keyword>
<reference evidence="1 2" key="1">
    <citation type="submission" date="2018-03" db="EMBL/GenBank/DDBJ databases">
        <title>Genome sequence of the symbiotic type strain Mesorhizobium helmanticense CSLC115NT isolated from Lotus corniculatus nodules.</title>
        <authorList>
            <person name="Sannazzaro A.I."/>
            <person name="Torres Tejerizo G.A."/>
            <person name="Dip D."/>
            <person name="Caballero M."/>
            <person name="Pistorio M."/>
            <person name="Estrella M.J."/>
        </authorList>
    </citation>
    <scope>NUCLEOTIDE SEQUENCE [LARGE SCALE GENOMIC DNA]</scope>
    <source>
        <strain evidence="1 2">CSLC115N</strain>
    </source>
</reference>
<dbReference type="AlphaFoldDB" id="A0A2T4J0C9"/>
<organism evidence="1 2">
    <name type="scientific">Mesorhizobium helmanticense</name>
    <dbReference type="NCBI Taxonomy" id="1776423"/>
    <lineage>
        <taxon>Bacteria</taxon>
        <taxon>Pseudomonadati</taxon>
        <taxon>Pseudomonadota</taxon>
        <taxon>Alphaproteobacteria</taxon>
        <taxon>Hyphomicrobiales</taxon>
        <taxon>Phyllobacteriaceae</taxon>
        <taxon>Mesorhizobium</taxon>
    </lineage>
</organism>
<evidence type="ECO:0000313" key="1">
    <source>
        <dbReference type="EMBL" id="PTE11349.1"/>
    </source>
</evidence>
<name>A0A2T4J0C9_9HYPH</name>
<sequence length="108" mass="12232">MRAHPITVPLQFALELVRAKHAPGISIYGNQRIFGKHQRPSDSQIRLRRTPSLPFCIGQGVPMRVAQCLRNHFQRAYVFYSSGAGNVSRSGLQFFQLIAIAHDPFLSW</sequence>
<proteinExistence type="predicted"/>
<evidence type="ECO:0000313" key="2">
    <source>
        <dbReference type="Proteomes" id="UP000240259"/>
    </source>
</evidence>
<accession>A0A2T4J0C9</accession>
<dbReference type="EMBL" id="PZJX01000011">
    <property type="protein sequence ID" value="PTE11349.1"/>
    <property type="molecule type" value="Genomic_DNA"/>
</dbReference>
<protein>
    <submittedName>
        <fullName evidence="1">Uncharacterized protein</fullName>
    </submittedName>
</protein>